<evidence type="ECO:0000313" key="3">
    <source>
        <dbReference type="EMBL" id="OSS46441.1"/>
    </source>
</evidence>
<dbReference type="Proteomes" id="UP000193240">
    <property type="component" value="Unassembled WGS sequence"/>
</dbReference>
<feature type="transmembrane region" description="Helical" evidence="2">
    <location>
        <begin position="55"/>
        <end position="78"/>
    </location>
</feature>
<feature type="transmembrane region" description="Helical" evidence="2">
    <location>
        <begin position="158"/>
        <end position="179"/>
    </location>
</feature>
<evidence type="ECO:0008006" key="5">
    <source>
        <dbReference type="Google" id="ProtNLM"/>
    </source>
</evidence>
<dbReference type="InterPro" id="IPR044926">
    <property type="entry name" value="RGS_subdomain_2"/>
</dbReference>
<dbReference type="InterPro" id="IPR036305">
    <property type="entry name" value="RGS_sf"/>
</dbReference>
<reference evidence="3 4" key="1">
    <citation type="journal article" date="2017" name="Genome Announc.">
        <title>Genome sequence of the saprophytic ascomycete Epicoccum nigrum ICMP 19927 strain isolated from New Zealand.</title>
        <authorList>
            <person name="Fokin M."/>
            <person name="Fleetwood D."/>
            <person name="Weir B.S."/>
            <person name="Villas-Boas S.G."/>
        </authorList>
    </citation>
    <scope>NUCLEOTIDE SEQUENCE [LARGE SCALE GENOMIC DNA]</scope>
    <source>
        <strain evidence="3 4">ICMP 19927</strain>
    </source>
</reference>
<sequence>MDNLTIYNMPAQPPLWDRVGIFFVTFAAVWTTLVASGMAFCLWNRHIPALRVRSLPLAFSGLVLLHLYWCMAQIVYPIGRTMPVVIAYDVQYFIMGTWFPLGIALFHAANLRFLHVAELQKQFEDNSAGGIMRAGERRKGSGATWMGKWRSTKHSNKVFILIGVGMVFQCLTTAASFILCSKYHPSFGLAGTEITGESLPEQLIDLGRGWEWWPTVVWQFVWTWMVAPFLIWRAWSIRDTLGWRTQTIGACLSGLHATPMFLIASYCPIFYTSGINSYFPPSQWLHLNTMFIEFFTIFIPVHQVFKHWRLQKLAQQKSPSWSISSLVTTVSVRPHTKDSTSKESALELIDRSISTEYPQSGDRLLTRSALIRVLRENPAPLQAFSARRDFSGENIAFLTRAAQWKDAYPSSSRIQAFNAALALYRDFVSPRDADFPLNLSCAQLKALDAVFKDVARDIGGGAEGDGFEAALPFYEPPRWSGDGTALALGGKRAEGPRFEGEVPAAFGQDVFEAARAHIEELVLTNTWPRFVREMRGRSSLDSERSAGSQESEESKKSVGGRMIEKFVVGLKG</sequence>
<accession>A0A1Y2LRE0</accession>
<feature type="transmembrane region" description="Helical" evidence="2">
    <location>
        <begin position="216"/>
        <end position="235"/>
    </location>
</feature>
<name>A0A1Y2LRE0_EPING</name>
<keyword evidence="2" id="KW-0472">Membrane</keyword>
<gene>
    <name evidence="3" type="ORF">B5807_08700</name>
</gene>
<dbReference type="InParanoid" id="A0A1Y2LRE0"/>
<dbReference type="AlphaFoldDB" id="A0A1Y2LRE0"/>
<feature type="transmembrane region" description="Helical" evidence="2">
    <location>
        <begin position="247"/>
        <end position="271"/>
    </location>
</feature>
<feature type="region of interest" description="Disordered" evidence="1">
    <location>
        <begin position="538"/>
        <end position="558"/>
    </location>
</feature>
<feature type="transmembrane region" description="Helical" evidence="2">
    <location>
        <begin position="20"/>
        <end position="43"/>
    </location>
</feature>
<dbReference type="OMA" id="YWILAQI"/>
<proteinExistence type="predicted"/>
<evidence type="ECO:0000256" key="1">
    <source>
        <dbReference type="SAM" id="MobiDB-lite"/>
    </source>
</evidence>
<protein>
    <recommendedName>
        <fullName evidence="5">RGS domain-containing protein</fullName>
    </recommendedName>
</protein>
<dbReference type="STRING" id="105696.A0A1Y2LRE0"/>
<dbReference type="SUPFAM" id="SSF48097">
    <property type="entry name" value="Regulator of G-protein signaling, RGS"/>
    <property type="match status" value="1"/>
</dbReference>
<dbReference type="Gene3D" id="1.10.167.10">
    <property type="entry name" value="Regulator of G-protein Signalling 4, domain 2"/>
    <property type="match status" value="1"/>
</dbReference>
<keyword evidence="2" id="KW-0812">Transmembrane</keyword>
<feature type="transmembrane region" description="Helical" evidence="2">
    <location>
        <begin position="90"/>
        <end position="111"/>
    </location>
</feature>
<keyword evidence="2" id="KW-1133">Transmembrane helix</keyword>
<evidence type="ECO:0000313" key="4">
    <source>
        <dbReference type="Proteomes" id="UP000193240"/>
    </source>
</evidence>
<organism evidence="3 4">
    <name type="scientific">Epicoccum nigrum</name>
    <name type="common">Soil fungus</name>
    <name type="synonym">Epicoccum purpurascens</name>
    <dbReference type="NCBI Taxonomy" id="105696"/>
    <lineage>
        <taxon>Eukaryota</taxon>
        <taxon>Fungi</taxon>
        <taxon>Dikarya</taxon>
        <taxon>Ascomycota</taxon>
        <taxon>Pezizomycotina</taxon>
        <taxon>Dothideomycetes</taxon>
        <taxon>Pleosporomycetidae</taxon>
        <taxon>Pleosporales</taxon>
        <taxon>Pleosporineae</taxon>
        <taxon>Didymellaceae</taxon>
        <taxon>Epicoccum</taxon>
    </lineage>
</organism>
<dbReference type="EMBL" id="KZ107851">
    <property type="protein sequence ID" value="OSS46441.1"/>
    <property type="molecule type" value="Genomic_DNA"/>
</dbReference>
<keyword evidence="4" id="KW-1185">Reference proteome</keyword>
<evidence type="ECO:0000256" key="2">
    <source>
        <dbReference type="SAM" id="Phobius"/>
    </source>
</evidence>